<dbReference type="InterPro" id="IPR030990">
    <property type="entry name" value="RiPP_XyeA"/>
</dbReference>
<dbReference type="GeneID" id="61904640"/>
<dbReference type="EMBL" id="CQEM01000008">
    <property type="protein sequence ID" value="CNL14176.1"/>
    <property type="molecule type" value="Genomic_DNA"/>
</dbReference>
<dbReference type="Proteomes" id="UP000040088">
    <property type="component" value="Unassembled WGS sequence"/>
</dbReference>
<dbReference type="OrthoDB" id="6447469at2"/>
<reference evidence="2" key="1">
    <citation type="submission" date="2015-03" db="EMBL/GenBank/DDBJ databases">
        <authorList>
            <consortium name="Pathogen Informatics"/>
        </authorList>
    </citation>
    <scope>NUCLEOTIDE SEQUENCE [LARGE SCALE GENOMIC DNA]</scope>
    <source>
        <strain evidence="2">IP27925</strain>
    </source>
</reference>
<gene>
    <name evidence="1" type="ORF">ERS008460_01994</name>
</gene>
<dbReference type="RefSeq" id="WP_071840519.1">
    <property type="nucleotide sequence ID" value="NZ_CABHQD010000266.1"/>
</dbReference>
<name>A0A0T9U1K9_YERAE</name>
<protein>
    <recommendedName>
        <fullName evidence="3">RSAM-modified RiPP, XyeA family</fullName>
    </recommendedName>
</protein>
<proteinExistence type="predicted"/>
<sequence>MSRLKKEITATKTVINVSEVKKNQPQRLAEDVLEQISGGWVNAFLRWGKSF</sequence>
<accession>A0A0T9U1K9</accession>
<dbReference type="NCBIfam" id="TIGR04495">
    <property type="entry name" value="RiPP_XyeA"/>
    <property type="match status" value="1"/>
</dbReference>
<dbReference type="AlphaFoldDB" id="A0A0T9U1K9"/>
<evidence type="ECO:0000313" key="1">
    <source>
        <dbReference type="EMBL" id="CNL14176.1"/>
    </source>
</evidence>
<evidence type="ECO:0008006" key="3">
    <source>
        <dbReference type="Google" id="ProtNLM"/>
    </source>
</evidence>
<organism evidence="1 2">
    <name type="scientific">Yersinia aleksiciae</name>
    <dbReference type="NCBI Taxonomy" id="263819"/>
    <lineage>
        <taxon>Bacteria</taxon>
        <taxon>Pseudomonadati</taxon>
        <taxon>Pseudomonadota</taxon>
        <taxon>Gammaproteobacteria</taxon>
        <taxon>Enterobacterales</taxon>
        <taxon>Yersiniaceae</taxon>
        <taxon>Yersinia</taxon>
    </lineage>
</organism>
<evidence type="ECO:0000313" key="2">
    <source>
        <dbReference type="Proteomes" id="UP000040088"/>
    </source>
</evidence>